<keyword evidence="3" id="KW-1185">Reference proteome</keyword>
<evidence type="ECO:0008006" key="4">
    <source>
        <dbReference type="Google" id="ProtNLM"/>
    </source>
</evidence>
<dbReference type="AlphaFoldDB" id="A0A919U3H6"/>
<dbReference type="Proteomes" id="UP000632740">
    <property type="component" value="Unassembled WGS sequence"/>
</dbReference>
<feature type="transmembrane region" description="Helical" evidence="1">
    <location>
        <begin position="15"/>
        <end position="37"/>
    </location>
</feature>
<accession>A0A919U3H6</accession>
<evidence type="ECO:0000313" key="3">
    <source>
        <dbReference type="Proteomes" id="UP000632740"/>
    </source>
</evidence>
<proteinExistence type="predicted"/>
<protein>
    <recommendedName>
        <fullName evidence="4">PrgI family protein</fullName>
    </recommendedName>
</protein>
<keyword evidence="1" id="KW-0472">Membrane</keyword>
<keyword evidence="1" id="KW-0812">Transmembrane</keyword>
<comment type="caution">
    <text evidence="2">The sequence shown here is derived from an EMBL/GenBank/DDBJ whole genome shotgun (WGS) entry which is preliminary data.</text>
</comment>
<dbReference type="EMBL" id="BONK01000018">
    <property type="protein sequence ID" value="GIG23316.1"/>
    <property type="molecule type" value="Genomic_DNA"/>
</dbReference>
<organism evidence="2 3">
    <name type="scientific">Cellulomonas chitinilytica</name>
    <dbReference type="NCBI Taxonomy" id="398759"/>
    <lineage>
        <taxon>Bacteria</taxon>
        <taxon>Bacillati</taxon>
        <taxon>Actinomycetota</taxon>
        <taxon>Actinomycetes</taxon>
        <taxon>Micrococcales</taxon>
        <taxon>Cellulomonadaceae</taxon>
        <taxon>Cellulomonas</taxon>
    </lineage>
</organism>
<sequence length="503" mass="53517">MSEIFNEYSKARRGWFLFGLTGWQAATLALSSLPVFWAVHQQAWASAGLFLFVSATVTLVTVVPVRGRSAVGWITSTAAFALGGATGWTSYRSRAAVGRAENLAEADLPGSLSGVEIHEGPPSGLAGARVAIVQNHQLRTWAVTATLVHPGIGMRDAQDRAAMAKGLADLLDQASRTELIDEILFLVRTVPEDGAERDQWIARHRRPGGPTNVREINDGLQAVLDRASVRTEAFVTIVVPESRISRAAREAGRGVEGRAQILHALMAEVDAQMRGGMGAADVRWLTSPELAVACRTGFAPADRAGIVDALVARSGLGEVNADIPWAMAGPSGADVVARHYSHDAWNSISATIKLPPRGALLGALAPVLTPSAPGERRSVLVAYPISSQSKAARRSSSSEWVADLGQGLRQRARVRESTKDRDAVTQVRAREAKVSRGSALIQPYAVCTVTAPKTARISEYGRQLDAAIRRAGFAPLRLDLSQDVAFAASVVPLGVSLTRRGDA</sequence>
<dbReference type="NCBIfam" id="NF042935">
    <property type="entry name" value="SCO6880_fam"/>
    <property type="match status" value="1"/>
</dbReference>
<name>A0A919U3H6_9CELL</name>
<gene>
    <name evidence="2" type="ORF">Cch01nite_40400</name>
</gene>
<feature type="transmembrane region" description="Helical" evidence="1">
    <location>
        <begin position="43"/>
        <end position="63"/>
    </location>
</feature>
<keyword evidence="1" id="KW-1133">Transmembrane helix</keyword>
<feature type="transmembrane region" description="Helical" evidence="1">
    <location>
        <begin position="70"/>
        <end position="91"/>
    </location>
</feature>
<dbReference type="RefSeq" id="WP_203758327.1">
    <property type="nucleotide sequence ID" value="NZ_BONK01000018.1"/>
</dbReference>
<evidence type="ECO:0000256" key="1">
    <source>
        <dbReference type="SAM" id="Phobius"/>
    </source>
</evidence>
<reference evidence="2" key="1">
    <citation type="submission" date="2021-01" db="EMBL/GenBank/DDBJ databases">
        <title>Whole genome shotgun sequence of Cellulomonas chitinilytica NBRC 110799.</title>
        <authorList>
            <person name="Komaki H."/>
            <person name="Tamura T."/>
        </authorList>
    </citation>
    <scope>NUCLEOTIDE SEQUENCE</scope>
    <source>
        <strain evidence="2">NBRC 110799</strain>
    </source>
</reference>
<dbReference type="InterPro" id="IPR049978">
    <property type="entry name" value="SCO6880-like"/>
</dbReference>
<evidence type="ECO:0000313" key="2">
    <source>
        <dbReference type="EMBL" id="GIG23316.1"/>
    </source>
</evidence>